<sequence>MLLAMRRETEHPPPHHHNTAPNGTTVGGGSTPPTVANATTHSTNTHNLSLSTTSNGVHDSLNTPSTPLLNLGRNPLQFTAPPPPPPIAVQSGTQFGFYTPSPTGASTYFHHYTHPAPTTYVTNSSGVLGHPATNGTYGGCAERTSANVHSSSSSSTAPVQEELEEFVDIFQVQHLLLDHSAAAGNQPPPPPPSSHSTAFATPSSSSSNLQTSTTLLTPSTSTGIGASTSSGVSSENLSHTTTTVTTSTAATYTNLAKPQPRPRLNLQKASEYAAQVQADSPSSRRMLLDYPSPYLYGNHYHTSPSEDLVALWFGSNGS</sequence>
<dbReference type="EnsemblMetazoa" id="MDOA011905-RB">
    <property type="protein sequence ID" value="MDOA011905-PB"/>
    <property type="gene ID" value="MDOA011905"/>
</dbReference>
<evidence type="ECO:0000313" key="2">
    <source>
        <dbReference type="EnsemblMetazoa" id="MDOA011905-PB"/>
    </source>
</evidence>
<gene>
    <name evidence="2" type="primary">101887578</name>
</gene>
<reference evidence="2" key="1">
    <citation type="submission" date="2020-05" db="UniProtKB">
        <authorList>
            <consortium name="EnsemblMetazoa"/>
        </authorList>
    </citation>
    <scope>IDENTIFICATION</scope>
    <source>
        <strain evidence="2">Aabys</strain>
    </source>
</reference>
<feature type="compositionally biased region" description="Polar residues" evidence="1">
    <location>
        <begin position="56"/>
        <end position="68"/>
    </location>
</feature>
<feature type="compositionally biased region" description="Low complexity" evidence="1">
    <location>
        <begin position="31"/>
        <end position="55"/>
    </location>
</feature>
<dbReference type="VEuPathDB" id="VectorBase:MDOA011905"/>
<proteinExistence type="predicted"/>
<protein>
    <submittedName>
        <fullName evidence="2">Uncharacterized protein</fullName>
    </submittedName>
</protein>
<feature type="compositionally biased region" description="Low complexity" evidence="1">
    <location>
        <begin position="194"/>
        <end position="243"/>
    </location>
</feature>
<feature type="region of interest" description="Disordered" evidence="1">
    <location>
        <begin position="181"/>
        <end position="243"/>
    </location>
</feature>
<accession>A0A1I8N5Z5</accession>
<feature type="compositionally biased region" description="Basic and acidic residues" evidence="1">
    <location>
        <begin position="1"/>
        <end position="13"/>
    </location>
</feature>
<dbReference type="AlphaFoldDB" id="A0A1I8N5Z5"/>
<name>A0A1I8N5Z5_MUSDO</name>
<evidence type="ECO:0000256" key="1">
    <source>
        <dbReference type="SAM" id="MobiDB-lite"/>
    </source>
</evidence>
<dbReference type="eggNOG" id="KOG1721">
    <property type="taxonomic scope" value="Eukaryota"/>
</dbReference>
<feature type="region of interest" description="Disordered" evidence="1">
    <location>
        <begin position="1"/>
        <end position="95"/>
    </location>
</feature>
<organism evidence="2">
    <name type="scientific">Musca domestica</name>
    <name type="common">House fly</name>
    <dbReference type="NCBI Taxonomy" id="7370"/>
    <lineage>
        <taxon>Eukaryota</taxon>
        <taxon>Metazoa</taxon>
        <taxon>Ecdysozoa</taxon>
        <taxon>Arthropoda</taxon>
        <taxon>Hexapoda</taxon>
        <taxon>Insecta</taxon>
        <taxon>Pterygota</taxon>
        <taxon>Neoptera</taxon>
        <taxon>Endopterygota</taxon>
        <taxon>Diptera</taxon>
        <taxon>Brachycera</taxon>
        <taxon>Muscomorpha</taxon>
        <taxon>Muscoidea</taxon>
        <taxon>Muscidae</taxon>
        <taxon>Musca</taxon>
    </lineage>
</organism>